<dbReference type="Proteomes" id="UP000239485">
    <property type="component" value="Unassembled WGS sequence"/>
</dbReference>
<feature type="transmembrane region" description="Helical" evidence="2">
    <location>
        <begin position="47"/>
        <end position="66"/>
    </location>
</feature>
<sequence>MDEPATQQPPPATPRQSAGSGAEGAATGRGNGRGNGHGDRSRARRPVVLAHRILIVLLVVVGILHGDGSPTPGEWAARFVYFTIQSNTILAAVVAWSIVATLRGRGHPPVWVKGGAALFVTITGVVYNTVLNPGGGEDAVLLLQGEVENDTLHVLVPLLAVLDVLLWDRHGRLRWRHAAVWLLYPLAYFGFVLVRGPLVEGENRYPYFFVDVDRFGYPAVLVMALICTVAFWLLGLLFVAADRLLARVGR</sequence>
<evidence type="ECO:0008006" key="5">
    <source>
        <dbReference type="Google" id="ProtNLM"/>
    </source>
</evidence>
<gene>
    <name evidence="3" type="ORF">CLV92_11365</name>
</gene>
<keyword evidence="4" id="KW-1185">Reference proteome</keyword>
<feature type="transmembrane region" description="Helical" evidence="2">
    <location>
        <begin position="78"/>
        <end position="98"/>
    </location>
</feature>
<dbReference type="InterPro" id="IPR049713">
    <property type="entry name" value="Pr6Pr-like"/>
</dbReference>
<protein>
    <recommendedName>
        <fullName evidence="5">FAR-17a/AIG1-like protein</fullName>
    </recommendedName>
</protein>
<organism evidence="3 4">
    <name type="scientific">Kineococcus xinjiangensis</name>
    <dbReference type="NCBI Taxonomy" id="512762"/>
    <lineage>
        <taxon>Bacteria</taxon>
        <taxon>Bacillati</taxon>
        <taxon>Actinomycetota</taxon>
        <taxon>Actinomycetes</taxon>
        <taxon>Kineosporiales</taxon>
        <taxon>Kineosporiaceae</taxon>
        <taxon>Kineococcus</taxon>
    </lineage>
</organism>
<dbReference type="OrthoDB" id="9809977at2"/>
<accession>A0A2S6IEM0</accession>
<reference evidence="3 4" key="1">
    <citation type="submission" date="2018-02" db="EMBL/GenBank/DDBJ databases">
        <title>Genomic Encyclopedia of Archaeal and Bacterial Type Strains, Phase II (KMG-II): from individual species to whole genera.</title>
        <authorList>
            <person name="Goeker M."/>
        </authorList>
    </citation>
    <scope>NUCLEOTIDE SEQUENCE [LARGE SCALE GENOMIC DNA]</scope>
    <source>
        <strain evidence="3 4">DSM 22857</strain>
    </source>
</reference>
<name>A0A2S6IEM0_9ACTN</name>
<evidence type="ECO:0000256" key="2">
    <source>
        <dbReference type="SAM" id="Phobius"/>
    </source>
</evidence>
<comment type="caution">
    <text evidence="3">The sequence shown here is derived from an EMBL/GenBank/DDBJ whole genome shotgun (WGS) entry which is preliminary data.</text>
</comment>
<keyword evidence="2" id="KW-0472">Membrane</keyword>
<evidence type="ECO:0000313" key="4">
    <source>
        <dbReference type="Proteomes" id="UP000239485"/>
    </source>
</evidence>
<feature type="transmembrane region" description="Helical" evidence="2">
    <location>
        <begin position="219"/>
        <end position="241"/>
    </location>
</feature>
<dbReference type="RefSeq" id="WP_104434477.1">
    <property type="nucleotide sequence ID" value="NZ_PTJD01000013.1"/>
</dbReference>
<feature type="region of interest" description="Disordered" evidence="1">
    <location>
        <begin position="1"/>
        <end position="42"/>
    </location>
</feature>
<evidence type="ECO:0000256" key="1">
    <source>
        <dbReference type="SAM" id="MobiDB-lite"/>
    </source>
</evidence>
<proteinExistence type="predicted"/>
<dbReference type="NCBIfam" id="NF038065">
    <property type="entry name" value="Pr6Pr"/>
    <property type="match status" value="1"/>
</dbReference>
<feature type="transmembrane region" description="Helical" evidence="2">
    <location>
        <begin position="110"/>
        <end position="131"/>
    </location>
</feature>
<keyword evidence="2" id="KW-0812">Transmembrane</keyword>
<feature type="transmembrane region" description="Helical" evidence="2">
    <location>
        <begin position="179"/>
        <end position="199"/>
    </location>
</feature>
<dbReference type="AlphaFoldDB" id="A0A2S6IEM0"/>
<dbReference type="EMBL" id="PTJD01000013">
    <property type="protein sequence ID" value="PPK92636.1"/>
    <property type="molecule type" value="Genomic_DNA"/>
</dbReference>
<keyword evidence="2" id="KW-1133">Transmembrane helix</keyword>
<feature type="transmembrane region" description="Helical" evidence="2">
    <location>
        <begin position="151"/>
        <end position="167"/>
    </location>
</feature>
<evidence type="ECO:0000313" key="3">
    <source>
        <dbReference type="EMBL" id="PPK92636.1"/>
    </source>
</evidence>